<dbReference type="Proteomes" id="UP000183015">
    <property type="component" value="Unassembled WGS sequence"/>
</dbReference>
<evidence type="ECO:0000313" key="1">
    <source>
        <dbReference type="EMBL" id="SEL50284.1"/>
    </source>
</evidence>
<organism evidence="1 2">
    <name type="scientific">Streptacidiphilus jiangxiensis</name>
    <dbReference type="NCBI Taxonomy" id="235985"/>
    <lineage>
        <taxon>Bacteria</taxon>
        <taxon>Bacillati</taxon>
        <taxon>Actinomycetota</taxon>
        <taxon>Actinomycetes</taxon>
        <taxon>Kitasatosporales</taxon>
        <taxon>Streptomycetaceae</taxon>
        <taxon>Streptacidiphilus</taxon>
    </lineage>
</organism>
<keyword evidence="2" id="KW-1185">Reference proteome</keyword>
<dbReference type="EMBL" id="FOAZ01000009">
    <property type="protein sequence ID" value="SEL50284.1"/>
    <property type="molecule type" value="Genomic_DNA"/>
</dbReference>
<protein>
    <submittedName>
        <fullName evidence="1">Uncharacterized protein</fullName>
    </submittedName>
</protein>
<dbReference type="eggNOG" id="ENOG502ZPAM">
    <property type="taxonomic scope" value="Bacteria"/>
</dbReference>
<dbReference type="AlphaFoldDB" id="A0A1H7QRC4"/>
<name>A0A1H7QRC4_STRJI</name>
<accession>A0A1H7QRC4</accession>
<gene>
    <name evidence="1" type="ORF">SAMN05414137_109163</name>
</gene>
<proteinExistence type="predicted"/>
<reference evidence="2" key="1">
    <citation type="submission" date="2016-10" db="EMBL/GenBank/DDBJ databases">
        <authorList>
            <person name="Varghese N."/>
        </authorList>
    </citation>
    <scope>NUCLEOTIDE SEQUENCE [LARGE SCALE GENOMIC DNA]</scope>
    <source>
        <strain evidence="2">DSM 45096 / BCRC 16803 / CGMCC 4.1857 / CIP 109030 / JCM 12277 / KCTC 19219 / NBRC 100920 / 33214</strain>
    </source>
</reference>
<sequence>MAALAVCAITVGSLMWAWQSLRDRVNPPGPNVSALATSAPVVAADQNAAAQVETELTRVRHLLPWIRPVTQGVQDTCAAQEIDATSIGSWPTWTPVQCLRTVVWFGSFNGPLPAALNRLDATMERAGMQPDGTAINQLLTSDHTQTPALNFAFGDYRDQNWTVDLTVDAPPDLRQALLSNPDLLISTSPLSAPPSTFTRTYRPVQTSELTAKVTPPDYVVGVRLRLGYYQQSPTAAASP</sequence>
<evidence type="ECO:0000313" key="2">
    <source>
        <dbReference type="Proteomes" id="UP000183015"/>
    </source>
</evidence>